<evidence type="ECO:0008006" key="3">
    <source>
        <dbReference type="Google" id="ProtNLM"/>
    </source>
</evidence>
<comment type="caution">
    <text evidence="1">The sequence shown here is derived from an EMBL/GenBank/DDBJ whole genome shotgun (WGS) entry which is preliminary data.</text>
</comment>
<dbReference type="GeneID" id="97131514"/>
<organism evidence="1 2">
    <name type="scientific">Paenibacillus taichungensis</name>
    <dbReference type="NCBI Taxonomy" id="484184"/>
    <lineage>
        <taxon>Bacteria</taxon>
        <taxon>Bacillati</taxon>
        <taxon>Bacillota</taxon>
        <taxon>Bacilli</taxon>
        <taxon>Bacillales</taxon>
        <taxon>Paenibacillaceae</taxon>
        <taxon>Paenibacillus</taxon>
    </lineage>
</organism>
<evidence type="ECO:0000313" key="2">
    <source>
        <dbReference type="Proteomes" id="UP000577724"/>
    </source>
</evidence>
<accession>A0ABX2MLE8</accession>
<sequence length="136" mass="15693">MNYQLSQLSVMTDQQLNEIIAHCLGYILMEDHRQYNNPIAEKVWFNPQIGEYVCSITEFTPCTDHNALTFVTHEVLHQDAGAYINNLVHIQGVTKHYRYNNPNKIWTMTLEGISVLLKSSPRNCVIAAILVLQYRI</sequence>
<keyword evidence="2" id="KW-1185">Reference proteome</keyword>
<name>A0ABX2MLE8_9BACL</name>
<reference evidence="1 2" key="1">
    <citation type="submission" date="2020-05" db="EMBL/GenBank/DDBJ databases">
        <title>Genome Sequencing of Type Strains.</title>
        <authorList>
            <person name="Lemaire J.F."/>
            <person name="Inderbitzin P."/>
            <person name="Gregorio O.A."/>
            <person name="Collins S.B."/>
            <person name="Wespe N."/>
            <person name="Knight-Connoni V."/>
        </authorList>
    </citation>
    <scope>NUCLEOTIDE SEQUENCE [LARGE SCALE GENOMIC DNA]</scope>
    <source>
        <strain evidence="1 2">DSM 19942</strain>
    </source>
</reference>
<gene>
    <name evidence="1" type="ORF">HP548_12385</name>
</gene>
<protein>
    <recommendedName>
        <fullName evidence="3">Phage ABA sandwich domain-containing protein</fullName>
    </recommendedName>
</protein>
<dbReference type="RefSeq" id="WP_175381810.1">
    <property type="nucleotide sequence ID" value="NZ_CBCRYD010000039.1"/>
</dbReference>
<dbReference type="Proteomes" id="UP000577724">
    <property type="component" value="Unassembled WGS sequence"/>
</dbReference>
<evidence type="ECO:0000313" key="1">
    <source>
        <dbReference type="EMBL" id="NUU54874.1"/>
    </source>
</evidence>
<dbReference type="EMBL" id="JABMCC010000107">
    <property type="protein sequence ID" value="NUU54874.1"/>
    <property type="molecule type" value="Genomic_DNA"/>
</dbReference>
<proteinExistence type="predicted"/>